<dbReference type="Proteomes" id="UP000003986">
    <property type="component" value="Unassembled WGS sequence"/>
</dbReference>
<name>D6AC53_STRFL</name>
<dbReference type="EMBL" id="DS999644">
    <property type="protein sequence ID" value="EFE74476.2"/>
    <property type="molecule type" value="Genomic_DNA"/>
</dbReference>
<evidence type="ECO:0000313" key="2">
    <source>
        <dbReference type="Proteomes" id="UP000003986"/>
    </source>
</evidence>
<gene>
    <name evidence="1" type="ORF">SSGG_01842</name>
</gene>
<proteinExistence type="predicted"/>
<evidence type="ECO:0000313" key="1">
    <source>
        <dbReference type="EMBL" id="EFE74476.2"/>
    </source>
</evidence>
<reference evidence="2" key="1">
    <citation type="submission" date="2008-10" db="EMBL/GenBank/DDBJ databases">
        <authorList>
            <person name="Molnar K."/>
        </authorList>
    </citation>
    <scope>NUCLEOTIDE SEQUENCE [LARGE SCALE GENOMIC DNA]</scope>
    <source>
        <strain evidence="2">NRRL 15998</strain>
    </source>
</reference>
<protein>
    <submittedName>
        <fullName evidence="1">Predicted protein</fullName>
    </submittedName>
</protein>
<dbReference type="AlphaFoldDB" id="D6AC53"/>
<reference evidence="2" key="2">
    <citation type="submission" date="2008-12" db="EMBL/GenBank/DDBJ databases">
        <title>Annotation of Streptomyces roseosporus strain NRRL 15998.</title>
        <authorList>
            <consortium name="The Broad Institute Genome Sequencing Platform"/>
            <consortium name="Broad Institute Microbial Sequencing Center"/>
            <person name="Fischbach M."/>
            <person name="Ward D."/>
            <person name="Young S."/>
            <person name="Kodira C.D."/>
            <person name="Zeng Q."/>
            <person name="Koehrsen M."/>
            <person name="Godfrey P."/>
            <person name="Alvarado L."/>
            <person name="Berlin A.M."/>
            <person name="Borenstein D."/>
            <person name="Chen Z."/>
            <person name="Engels R."/>
            <person name="Freedman E."/>
            <person name="Gellesch M."/>
            <person name="Goldberg J."/>
            <person name="Griggs A."/>
            <person name="Gujja S."/>
            <person name="Heiman D.I."/>
            <person name="Hepburn T.A."/>
            <person name="Howarth C."/>
            <person name="Jen D."/>
            <person name="Larson L."/>
            <person name="Lewis B."/>
            <person name="Mehta T."/>
            <person name="Park D."/>
            <person name="Pearson M."/>
            <person name="Roberts A."/>
            <person name="Saif S."/>
            <person name="Shea T.D."/>
            <person name="Shenoy N."/>
            <person name="Sisk P."/>
            <person name="Stolte C."/>
            <person name="Sykes S.N."/>
            <person name="Walk T."/>
            <person name="White J."/>
            <person name="Yandava C."/>
            <person name="Straight P."/>
            <person name="Clardy J."/>
            <person name="Hung D."/>
            <person name="Kolter R."/>
            <person name="Mekalanos J."/>
            <person name="Walker S."/>
            <person name="Walsh C.T."/>
            <person name="Wieland B.L.C."/>
            <person name="Ilzarbe M."/>
            <person name="Galagan J."/>
            <person name="Nusbaum C."/>
            <person name="Birren B."/>
        </authorList>
    </citation>
    <scope>NUCLEOTIDE SEQUENCE [LARGE SCALE GENOMIC DNA]</scope>
    <source>
        <strain evidence="2">NRRL 15998</strain>
    </source>
</reference>
<organism evidence="1 2">
    <name type="scientific">Streptomyces filamentosus NRRL 15998</name>
    <dbReference type="NCBI Taxonomy" id="457431"/>
    <lineage>
        <taxon>Bacteria</taxon>
        <taxon>Bacillati</taxon>
        <taxon>Actinomycetota</taxon>
        <taxon>Actinomycetes</taxon>
        <taxon>Kitasatosporales</taxon>
        <taxon>Streptomycetaceae</taxon>
        <taxon>Streptomyces</taxon>
    </lineage>
</organism>
<accession>D6AC53</accession>
<sequence>MADRTARTAALVRHLFAAAERCAGPGVRKILPARYPYVVAL</sequence>